<dbReference type="Proteomes" id="UP001565368">
    <property type="component" value="Unassembled WGS sequence"/>
</dbReference>
<dbReference type="Pfam" id="PF07690">
    <property type="entry name" value="MFS_1"/>
    <property type="match status" value="1"/>
</dbReference>
<organism evidence="8 9">
    <name type="scientific">Vanrija albida</name>
    <dbReference type="NCBI Taxonomy" id="181172"/>
    <lineage>
        <taxon>Eukaryota</taxon>
        <taxon>Fungi</taxon>
        <taxon>Dikarya</taxon>
        <taxon>Basidiomycota</taxon>
        <taxon>Agaricomycotina</taxon>
        <taxon>Tremellomycetes</taxon>
        <taxon>Trichosporonales</taxon>
        <taxon>Trichosporonaceae</taxon>
        <taxon>Vanrija</taxon>
    </lineage>
</organism>
<dbReference type="GeneID" id="95989556"/>
<dbReference type="InterPro" id="IPR011701">
    <property type="entry name" value="MFS"/>
</dbReference>
<dbReference type="InterPro" id="IPR036259">
    <property type="entry name" value="MFS_trans_sf"/>
</dbReference>
<feature type="transmembrane region" description="Helical" evidence="6">
    <location>
        <begin position="320"/>
        <end position="343"/>
    </location>
</feature>
<feature type="transmembrane region" description="Helical" evidence="6">
    <location>
        <begin position="90"/>
        <end position="110"/>
    </location>
</feature>
<feature type="transmembrane region" description="Helical" evidence="6">
    <location>
        <begin position="288"/>
        <end position="308"/>
    </location>
</feature>
<evidence type="ECO:0000256" key="5">
    <source>
        <dbReference type="ARBA" id="ARBA00023136"/>
    </source>
</evidence>
<dbReference type="RefSeq" id="XP_069204846.1">
    <property type="nucleotide sequence ID" value="XM_069356909.1"/>
</dbReference>
<feature type="transmembrane region" description="Helical" evidence="6">
    <location>
        <begin position="442"/>
        <end position="463"/>
    </location>
</feature>
<keyword evidence="4 6" id="KW-1133">Transmembrane helix</keyword>
<proteinExistence type="predicted"/>
<protein>
    <recommendedName>
        <fullName evidence="7">Major facilitator superfamily (MFS) profile domain-containing protein</fullName>
    </recommendedName>
</protein>
<dbReference type="EMBL" id="JBBXJM010000007">
    <property type="protein sequence ID" value="KAL1404902.1"/>
    <property type="molecule type" value="Genomic_DNA"/>
</dbReference>
<dbReference type="PANTHER" id="PTHR43791">
    <property type="entry name" value="PERMEASE-RELATED"/>
    <property type="match status" value="1"/>
</dbReference>
<accession>A0ABR3PS09</accession>
<sequence length="472" mass="52728">MLRDIIEAIDEKGDFVHDAEHRAAARHQVRTRERVPDFIIDPEREKALVRKMDLHMMPMLWIMLLMNYIARTNIGNAKIGGMYADLNMSSNGYSLVLSIFYAGYLIFEVPSNMLLSRSQPRVYLPLLMVIWGGFQWCAKGITSVAGMAVFRFVLGLAEAGFYPGVMFLMSCWYKPHEGAVRMSIFYSATLVAGAFGSLLAGGIIDSMDGLAGTHGWQWLFIIEGCVSVVLGGVAYFVLPNYPATTPWLTEHEKQLATRRILYAQAQEEGPSMALSQAFKEALKDPKTWCFLLAYNFINPPCTITYFIPTLVESMGYSDQMAQFMAVPVYLVSLVFSILGGIVADRTRQKAAVIAAAGILSTFMFVFCAIVQNAKIKYVFLCFGGAGIWTALPVFLSWVVIMFDGREKRAIAIAWINGFGQLSSIYGAFFWPEKDAPRYATGFTITCSFTGFMVVMIIFTRWAFGDKGVWRTS</sequence>
<keyword evidence="3 6" id="KW-0812">Transmembrane</keyword>
<comment type="subcellular location">
    <subcellularLocation>
        <location evidence="1">Membrane</location>
        <topology evidence="1">Multi-pass membrane protein</topology>
    </subcellularLocation>
</comment>
<keyword evidence="9" id="KW-1185">Reference proteome</keyword>
<feature type="transmembrane region" description="Helical" evidence="6">
    <location>
        <begin position="216"/>
        <end position="238"/>
    </location>
</feature>
<name>A0ABR3PS09_9TREE</name>
<feature type="transmembrane region" description="Helical" evidence="6">
    <location>
        <begin position="377"/>
        <end position="402"/>
    </location>
</feature>
<dbReference type="Gene3D" id="1.20.1250.20">
    <property type="entry name" value="MFS general substrate transporter like domains"/>
    <property type="match status" value="2"/>
</dbReference>
<evidence type="ECO:0000256" key="1">
    <source>
        <dbReference type="ARBA" id="ARBA00004141"/>
    </source>
</evidence>
<feature type="domain" description="Major facilitator superfamily (MFS) profile" evidence="7">
    <location>
        <begin position="56"/>
        <end position="467"/>
    </location>
</feature>
<gene>
    <name evidence="8" type="ORF">Q8F55_008513</name>
</gene>
<evidence type="ECO:0000259" key="7">
    <source>
        <dbReference type="PROSITE" id="PS50850"/>
    </source>
</evidence>
<evidence type="ECO:0000313" key="8">
    <source>
        <dbReference type="EMBL" id="KAL1404902.1"/>
    </source>
</evidence>
<evidence type="ECO:0000256" key="2">
    <source>
        <dbReference type="ARBA" id="ARBA00022448"/>
    </source>
</evidence>
<feature type="transmembrane region" description="Helical" evidence="6">
    <location>
        <begin position="148"/>
        <end position="172"/>
    </location>
</feature>
<keyword evidence="5 6" id="KW-0472">Membrane</keyword>
<dbReference type="InterPro" id="IPR020846">
    <property type="entry name" value="MFS_dom"/>
</dbReference>
<comment type="caution">
    <text evidence="8">The sequence shown here is derived from an EMBL/GenBank/DDBJ whole genome shotgun (WGS) entry which is preliminary data.</text>
</comment>
<dbReference type="SUPFAM" id="SSF103473">
    <property type="entry name" value="MFS general substrate transporter"/>
    <property type="match status" value="1"/>
</dbReference>
<dbReference type="PROSITE" id="PS50850">
    <property type="entry name" value="MFS"/>
    <property type="match status" value="1"/>
</dbReference>
<feature type="transmembrane region" description="Helical" evidence="6">
    <location>
        <begin position="122"/>
        <end position="142"/>
    </location>
</feature>
<evidence type="ECO:0000256" key="3">
    <source>
        <dbReference type="ARBA" id="ARBA00022692"/>
    </source>
</evidence>
<feature type="transmembrane region" description="Helical" evidence="6">
    <location>
        <begin position="184"/>
        <end position="204"/>
    </location>
</feature>
<keyword evidence="2" id="KW-0813">Transport</keyword>
<feature type="transmembrane region" description="Helical" evidence="6">
    <location>
        <begin position="409"/>
        <end position="430"/>
    </location>
</feature>
<evidence type="ECO:0000256" key="4">
    <source>
        <dbReference type="ARBA" id="ARBA00022989"/>
    </source>
</evidence>
<evidence type="ECO:0000313" key="9">
    <source>
        <dbReference type="Proteomes" id="UP001565368"/>
    </source>
</evidence>
<evidence type="ECO:0000256" key="6">
    <source>
        <dbReference type="SAM" id="Phobius"/>
    </source>
</evidence>
<feature type="transmembrane region" description="Helical" evidence="6">
    <location>
        <begin position="54"/>
        <end position="70"/>
    </location>
</feature>
<dbReference type="PANTHER" id="PTHR43791:SF38">
    <property type="entry name" value="MAJOR FACILITATOR SUPERFAMILY (MFS) PROFILE DOMAIN-CONTAINING PROTEIN"/>
    <property type="match status" value="1"/>
</dbReference>
<reference evidence="8 9" key="1">
    <citation type="submission" date="2023-08" db="EMBL/GenBank/DDBJ databases">
        <title>Annotated Genome Sequence of Vanrija albida AlHP1.</title>
        <authorList>
            <person name="Herzog R."/>
        </authorList>
    </citation>
    <scope>NUCLEOTIDE SEQUENCE [LARGE SCALE GENOMIC DNA]</scope>
    <source>
        <strain evidence="8 9">AlHP1</strain>
    </source>
</reference>
<feature type="transmembrane region" description="Helical" evidence="6">
    <location>
        <begin position="350"/>
        <end position="371"/>
    </location>
</feature>